<comment type="caution">
    <text evidence="1">The sequence shown here is derived from an EMBL/GenBank/DDBJ whole genome shotgun (WGS) entry which is preliminary data.</text>
</comment>
<evidence type="ECO:0000313" key="2">
    <source>
        <dbReference type="Proteomes" id="UP000278006"/>
    </source>
</evidence>
<protein>
    <submittedName>
        <fullName evidence="1">Uncharacterized protein</fullName>
    </submittedName>
</protein>
<dbReference type="Proteomes" id="UP000278006">
    <property type="component" value="Unassembled WGS sequence"/>
</dbReference>
<name>A0A3M6QV48_9BURK</name>
<sequence length="167" mass="16987">MPVQPIESHLEIIMKKVLLATAVFATGLAFAGGPSSSGSEIVINGLSIQATSAIWATVSNKAEDEGYALQNIASNAGEVTINGASVQIGALRDTTVSNYADDEAYAVQSLASNLGEVTVNGASLQIVAATNSGFYNKATDNSKAVQNVSSNNACVQCVPSGKGGGKY</sequence>
<dbReference type="AlphaFoldDB" id="A0A3M6QV48"/>
<proteinExistence type="predicted"/>
<gene>
    <name evidence="1" type="ORF">D8I35_07865</name>
</gene>
<evidence type="ECO:0000313" key="1">
    <source>
        <dbReference type="EMBL" id="RMX06439.1"/>
    </source>
</evidence>
<accession>A0A3M6QV48</accession>
<dbReference type="EMBL" id="RDQO01000002">
    <property type="protein sequence ID" value="RMX06439.1"/>
    <property type="molecule type" value="Genomic_DNA"/>
</dbReference>
<organism evidence="1 2">
    <name type="scientific">Corticibacter populi</name>
    <dbReference type="NCBI Taxonomy" id="1550736"/>
    <lineage>
        <taxon>Bacteria</taxon>
        <taxon>Pseudomonadati</taxon>
        <taxon>Pseudomonadota</taxon>
        <taxon>Betaproteobacteria</taxon>
        <taxon>Burkholderiales</taxon>
        <taxon>Comamonadaceae</taxon>
        <taxon>Corticibacter</taxon>
    </lineage>
</organism>
<reference evidence="1 2" key="1">
    <citation type="submission" date="2018-10" db="EMBL/GenBank/DDBJ databases">
        <title>Draft genome of Cortibacter populi DSM10536.</title>
        <authorList>
            <person name="Bernier A.-M."/>
            <person name="Bernard K."/>
        </authorList>
    </citation>
    <scope>NUCLEOTIDE SEQUENCE [LARGE SCALE GENOMIC DNA]</scope>
    <source>
        <strain evidence="1 2">DSM 105136</strain>
    </source>
</reference>
<keyword evidence="2" id="KW-1185">Reference proteome</keyword>